<evidence type="ECO:0000256" key="2">
    <source>
        <dbReference type="ARBA" id="ARBA00022603"/>
    </source>
</evidence>
<dbReference type="EMBL" id="DRIE01000049">
    <property type="protein sequence ID" value="HEC56836.1"/>
    <property type="molecule type" value="Genomic_DNA"/>
</dbReference>
<dbReference type="Proteomes" id="UP000885936">
    <property type="component" value="Unassembled WGS sequence"/>
</dbReference>
<dbReference type="EC" id="2.1.1.72" evidence="1"/>
<dbReference type="InterPro" id="IPR002052">
    <property type="entry name" value="DNA_methylase_N6_adenine_CS"/>
</dbReference>
<dbReference type="GO" id="GO:0009007">
    <property type="term" value="F:site-specific DNA-methyltransferase (adenine-specific) activity"/>
    <property type="evidence" value="ECO:0007669"/>
    <property type="project" value="UniProtKB-EC"/>
</dbReference>
<comment type="catalytic activity">
    <reaction evidence="5">
        <text>a 2'-deoxyadenosine in DNA + S-adenosyl-L-methionine = an N(6)-methyl-2'-deoxyadenosine in DNA + S-adenosyl-L-homocysteine + H(+)</text>
        <dbReference type="Rhea" id="RHEA:15197"/>
        <dbReference type="Rhea" id="RHEA-COMP:12418"/>
        <dbReference type="Rhea" id="RHEA-COMP:12419"/>
        <dbReference type="ChEBI" id="CHEBI:15378"/>
        <dbReference type="ChEBI" id="CHEBI:57856"/>
        <dbReference type="ChEBI" id="CHEBI:59789"/>
        <dbReference type="ChEBI" id="CHEBI:90615"/>
        <dbReference type="ChEBI" id="CHEBI:90616"/>
        <dbReference type="EC" id="2.1.1.72"/>
    </reaction>
</comment>
<dbReference type="GO" id="GO:0009307">
    <property type="term" value="P:DNA restriction-modification system"/>
    <property type="evidence" value="ECO:0007669"/>
    <property type="project" value="InterPro"/>
</dbReference>
<proteinExistence type="predicted"/>
<dbReference type="AlphaFoldDB" id="A0A1F2P3B5"/>
<keyword evidence="3" id="KW-0808">Transferase</keyword>
<gene>
    <name evidence="7" type="ORF">ENI32_02990</name>
    <name evidence="8" type="ORF">SBU_001303</name>
</gene>
<organism evidence="8 9">
    <name type="scientific">Candidatus Syntropharchaeum butanivorans</name>
    <dbReference type="NCBI Taxonomy" id="1839936"/>
    <lineage>
        <taxon>Archaea</taxon>
        <taxon>Methanobacteriati</taxon>
        <taxon>Methanobacteriota</taxon>
        <taxon>Stenosarchaea group</taxon>
        <taxon>Methanomicrobia</taxon>
        <taxon>Methanosarcinales</taxon>
        <taxon>ANME-2 cluster</taxon>
        <taxon>Candidatus Syntropharchaeum</taxon>
    </lineage>
</organism>
<dbReference type="InterPro" id="IPR009537">
    <property type="entry name" value="DUF1156"/>
</dbReference>
<evidence type="ECO:0000256" key="4">
    <source>
        <dbReference type="ARBA" id="ARBA00022691"/>
    </source>
</evidence>
<dbReference type="Gene3D" id="3.40.50.150">
    <property type="entry name" value="Vaccinia Virus protein VP39"/>
    <property type="match status" value="2"/>
</dbReference>
<keyword evidence="4" id="KW-0949">S-adenosyl-L-methionine</keyword>
<evidence type="ECO:0000313" key="8">
    <source>
        <dbReference type="EMBL" id="OFV65720.1"/>
    </source>
</evidence>
<sequence length="901" mass="103694">MENKAFIEETFPVKEVSIESAREKNIRHGHISTLHIWWARRPLASSRATAYAAFIPAPDDIEELEKKKNFIAQLCRWENSLNPAYIERAKKEILEANGCKPRVLDPFAGGGAIPLEALRLGCEVYASDYNPVAVLILKAVLEYPQKYGRAKRKSAERLNQEEEYNPLLEDVRKWGEWVLEEAKKEIGRFYPQDGDSIPVGYIWARTIPCQNPSCGAEIPLMRQFWLAKKDKKKISLYPYVEGREVKFKIVGDGYEEMPDGFKPEKGTVKGAIATCLVCGSTVDAKTTRRLFQEGKAGERMVAVVLHHPKKKGKIYRVANGKDMEVFRQAEEYLAKKVEELRKKWGVEPVPDEPTPEGKGRGAERAFSVRNYGLNTWGDLFNSRQKLALITFVDKVREAYRKMINEGYDGEYARAVVTYLGLTLTKLSARFCRLSVWHSGSEAADKTLAQSAMPMRWEYPEINIIEGETANSFIGTVNQILEVVNFLVNVNYHAPSNQASATELPFPDNHFDAVFTDPPYYDNVPYSYLSDFFYVWLKRALGDLYPELFSTPLTPKSKEIVAYTNNRTWEKAKEYFENMLSQSFKEIHRILKPNGIAVIVYAHKTTSGWETLINSLLNSGLVITASWPINTEMKARLRAKESAALASSIYIVARKMERQPTGWFNEVKEELKNHLYQKLDRLWKEGISGADFFIAAIGSAIEVFGKYEKVMDYEGNTIRADKLLDYVREIVTDYTVRQILHNGIAAELSPLTRFYLLYRWSYQNVKVHFDEARKLAQSVGIDLEKEWNKNRGFIIKEKEYIYILGPHERRLDELEEVTELVDVLHKALLLWEKGRRDEITQTLEETGWLKDSFFRVAQAVSECLPDESKEKKLLDGFLTGRERLMRDIRDRVEQRRLDEWGS</sequence>
<evidence type="ECO:0000259" key="6">
    <source>
        <dbReference type="Pfam" id="PF06634"/>
    </source>
</evidence>
<dbReference type="Pfam" id="PF02086">
    <property type="entry name" value="MethyltransfD12"/>
    <property type="match status" value="1"/>
</dbReference>
<dbReference type="CDD" id="cd02440">
    <property type="entry name" value="AdoMet_MTases"/>
    <property type="match status" value="1"/>
</dbReference>
<dbReference type="Proteomes" id="UP000185779">
    <property type="component" value="Unassembled WGS sequence"/>
</dbReference>
<evidence type="ECO:0000313" key="7">
    <source>
        <dbReference type="EMBL" id="HEC56836.1"/>
    </source>
</evidence>
<keyword evidence="2" id="KW-0489">Methyltransferase</keyword>
<dbReference type="STRING" id="1839936.SBU_001303"/>
<dbReference type="InterPro" id="IPR012327">
    <property type="entry name" value="MeTrfase_D12"/>
</dbReference>
<reference evidence="7" key="2">
    <citation type="journal article" date="2020" name="mSystems">
        <title>Genome- and Community-Level Interaction Insights into Carbon Utilization and Element Cycling Functions of Hydrothermarchaeota in Hydrothermal Sediment.</title>
        <authorList>
            <person name="Zhou Z."/>
            <person name="Liu Y."/>
            <person name="Xu W."/>
            <person name="Pan J."/>
            <person name="Luo Z.H."/>
            <person name="Li M."/>
        </authorList>
    </citation>
    <scope>NUCLEOTIDE SEQUENCE [LARGE SCALE GENOMIC DNA]</scope>
    <source>
        <strain evidence="7">HyVt-386</strain>
    </source>
</reference>
<evidence type="ECO:0000256" key="1">
    <source>
        <dbReference type="ARBA" id="ARBA00011900"/>
    </source>
</evidence>
<feature type="domain" description="DUF1156" evidence="6">
    <location>
        <begin position="11"/>
        <end position="70"/>
    </location>
</feature>
<keyword evidence="9" id="KW-1185">Reference proteome</keyword>
<dbReference type="GO" id="GO:0032259">
    <property type="term" value="P:methylation"/>
    <property type="evidence" value="ECO:0007669"/>
    <property type="project" value="UniProtKB-KW"/>
</dbReference>
<dbReference type="PROSITE" id="PS00092">
    <property type="entry name" value="N6_MTASE"/>
    <property type="match status" value="1"/>
</dbReference>
<dbReference type="GO" id="GO:0003676">
    <property type="term" value="F:nucleic acid binding"/>
    <property type="evidence" value="ECO:0007669"/>
    <property type="project" value="InterPro"/>
</dbReference>
<dbReference type="PATRIC" id="fig|1839936.3.peg.1319"/>
<dbReference type="EMBL" id="LYOR01000007">
    <property type="protein sequence ID" value="OFV65720.1"/>
    <property type="molecule type" value="Genomic_DNA"/>
</dbReference>
<evidence type="ECO:0000313" key="9">
    <source>
        <dbReference type="Proteomes" id="UP000185779"/>
    </source>
</evidence>
<dbReference type="InterPro" id="IPR029063">
    <property type="entry name" value="SAM-dependent_MTases_sf"/>
</dbReference>
<evidence type="ECO:0000256" key="5">
    <source>
        <dbReference type="ARBA" id="ARBA00047942"/>
    </source>
</evidence>
<reference evidence="8 9" key="1">
    <citation type="submission" date="2016-05" db="EMBL/GenBank/DDBJ databases">
        <title>Microbial consortia oxidize butane by reversing methanogenesis.</title>
        <authorList>
            <person name="Laso-Perez R."/>
            <person name="Richter M."/>
            <person name="Wegener G."/>
            <person name="Musat F."/>
        </authorList>
    </citation>
    <scope>NUCLEOTIDE SEQUENCE [LARGE SCALE GENOMIC DNA]</scope>
    <source>
        <strain evidence="8">BOX1</strain>
    </source>
</reference>
<dbReference type="Pfam" id="PF06634">
    <property type="entry name" value="DUF1156"/>
    <property type="match status" value="1"/>
</dbReference>
<name>A0A1F2P3B5_9EURY</name>
<protein>
    <recommendedName>
        <fullName evidence="1">site-specific DNA-methyltransferase (adenine-specific)</fullName>
        <ecNumber evidence="1">2.1.1.72</ecNumber>
    </recommendedName>
</protein>
<dbReference type="SUPFAM" id="SSF53335">
    <property type="entry name" value="S-adenosyl-L-methionine-dependent methyltransferases"/>
    <property type="match status" value="1"/>
</dbReference>
<comment type="caution">
    <text evidence="8">The sequence shown here is derived from an EMBL/GenBank/DDBJ whole genome shotgun (WGS) entry which is preliminary data.</text>
</comment>
<accession>A0A1F2P3B5</accession>
<evidence type="ECO:0000256" key="3">
    <source>
        <dbReference type="ARBA" id="ARBA00022679"/>
    </source>
</evidence>